<organism evidence="5">
    <name type="scientific">Oscillatoriales cyanobacterium SpSt-418</name>
    <dbReference type="NCBI Taxonomy" id="2282169"/>
    <lineage>
        <taxon>Bacteria</taxon>
        <taxon>Bacillati</taxon>
        <taxon>Cyanobacteriota</taxon>
        <taxon>Cyanophyceae</taxon>
        <taxon>Oscillatoriophycideae</taxon>
        <taxon>Oscillatoriales</taxon>
    </lineage>
</organism>
<dbReference type="GO" id="GO:0015937">
    <property type="term" value="P:coenzyme A biosynthetic process"/>
    <property type="evidence" value="ECO:0007669"/>
    <property type="project" value="UniProtKB-UniRule"/>
</dbReference>
<comment type="catalytic activity">
    <reaction evidence="3">
        <text>3'-dephospho-CoA + ATP = ADP + CoA + H(+)</text>
        <dbReference type="Rhea" id="RHEA:18245"/>
        <dbReference type="ChEBI" id="CHEBI:15378"/>
        <dbReference type="ChEBI" id="CHEBI:30616"/>
        <dbReference type="ChEBI" id="CHEBI:57287"/>
        <dbReference type="ChEBI" id="CHEBI:57328"/>
        <dbReference type="ChEBI" id="CHEBI:456216"/>
        <dbReference type="EC" id="2.7.1.24"/>
    </reaction>
</comment>
<evidence type="ECO:0000256" key="3">
    <source>
        <dbReference type="HAMAP-Rule" id="MF_00376"/>
    </source>
</evidence>
<evidence type="ECO:0000256" key="2">
    <source>
        <dbReference type="ARBA" id="ARBA00022840"/>
    </source>
</evidence>
<dbReference type="CDD" id="cd02022">
    <property type="entry name" value="DPCK"/>
    <property type="match status" value="1"/>
</dbReference>
<dbReference type="GO" id="GO:0005737">
    <property type="term" value="C:cytoplasm"/>
    <property type="evidence" value="ECO:0007669"/>
    <property type="project" value="UniProtKB-SubCell"/>
</dbReference>
<proteinExistence type="inferred from homology"/>
<keyword evidence="3" id="KW-0173">Coenzyme A biosynthesis</keyword>
<gene>
    <name evidence="3" type="primary">coaE</name>
    <name evidence="5" type="ORF">ENR64_15065</name>
</gene>
<dbReference type="SUPFAM" id="SSF52540">
    <property type="entry name" value="P-loop containing nucleoside triphosphate hydrolases"/>
    <property type="match status" value="1"/>
</dbReference>
<comment type="function">
    <text evidence="3">Catalyzes the phosphorylation of the 3'-hydroxyl group of dephosphocoenzyme A to form coenzyme A.</text>
</comment>
<keyword evidence="3 5" id="KW-0808">Transferase</keyword>
<keyword evidence="1 3" id="KW-0547">Nucleotide-binding</keyword>
<evidence type="ECO:0000313" key="5">
    <source>
        <dbReference type="EMBL" id="HFM99044.1"/>
    </source>
</evidence>
<dbReference type="PROSITE" id="PS51219">
    <property type="entry name" value="DPCK"/>
    <property type="match status" value="1"/>
</dbReference>
<dbReference type="GO" id="GO:0004140">
    <property type="term" value="F:dephospho-CoA kinase activity"/>
    <property type="evidence" value="ECO:0007669"/>
    <property type="project" value="UniProtKB-UniRule"/>
</dbReference>
<name>A0A7C3KEK6_9CYAN</name>
<keyword evidence="3" id="KW-0963">Cytoplasm</keyword>
<dbReference type="Gene3D" id="3.40.50.300">
    <property type="entry name" value="P-loop containing nucleotide triphosphate hydrolases"/>
    <property type="match status" value="1"/>
</dbReference>
<comment type="pathway">
    <text evidence="3">Cofactor biosynthesis; coenzyme A biosynthesis; CoA from (R)-pantothenate: step 5/5.</text>
</comment>
<dbReference type="HAMAP" id="MF_00376">
    <property type="entry name" value="Dephospho_CoA_kinase"/>
    <property type="match status" value="1"/>
</dbReference>
<dbReference type="InterPro" id="IPR027417">
    <property type="entry name" value="P-loop_NTPase"/>
</dbReference>
<dbReference type="InterPro" id="IPR001977">
    <property type="entry name" value="Depp_CoAkinase"/>
</dbReference>
<feature type="binding site" evidence="3">
    <location>
        <begin position="22"/>
        <end position="27"/>
    </location>
    <ligand>
        <name>ATP</name>
        <dbReference type="ChEBI" id="CHEBI:30616"/>
    </ligand>
</feature>
<reference evidence="5" key="1">
    <citation type="journal article" date="2020" name="mSystems">
        <title>Genome- and Community-Level Interaction Insights into Carbon Utilization and Element Cycling Functions of Hydrothermarchaeota in Hydrothermal Sediment.</title>
        <authorList>
            <person name="Zhou Z."/>
            <person name="Liu Y."/>
            <person name="Xu W."/>
            <person name="Pan J."/>
            <person name="Luo Z.H."/>
            <person name="Li M."/>
        </authorList>
    </citation>
    <scope>NUCLEOTIDE SEQUENCE [LARGE SCALE GENOMIC DNA]</scope>
    <source>
        <strain evidence="5">SpSt-418</strain>
    </source>
</reference>
<comment type="caution">
    <text evidence="5">The sequence shown here is derived from an EMBL/GenBank/DDBJ whole genome shotgun (WGS) entry which is preliminary data.</text>
</comment>
<sequence>MTSQRRLSSPPQRIIGLTGGIGMGKTTVSNYLATSHHLAVLDADLFAREAVEPNSPILSAISERYGSGILLADGSLDRKRLGDIVFSSPAERLWLEQQIHPYVRDRLEHALHLPPLNNPALHPILVVVIPLLFEARMTDLVTETWVVQCPEAQQLDRIMQRDGLTREQAQMRLSSQMSIQKKAARADVVLDNAADLIDLYQQIDRAIAQQPAQVQG</sequence>
<dbReference type="EC" id="2.7.1.24" evidence="3 4"/>
<dbReference type="Pfam" id="PF01121">
    <property type="entry name" value="CoaE"/>
    <property type="match status" value="1"/>
</dbReference>
<accession>A0A7C3KEK6</accession>
<dbReference type="PANTHER" id="PTHR10695:SF46">
    <property type="entry name" value="BIFUNCTIONAL COENZYME A SYNTHASE-RELATED"/>
    <property type="match status" value="1"/>
</dbReference>
<dbReference type="EMBL" id="DSRU01000223">
    <property type="protein sequence ID" value="HFM99044.1"/>
    <property type="molecule type" value="Genomic_DNA"/>
</dbReference>
<evidence type="ECO:0000256" key="4">
    <source>
        <dbReference type="NCBIfam" id="TIGR00152"/>
    </source>
</evidence>
<dbReference type="NCBIfam" id="TIGR00152">
    <property type="entry name" value="dephospho-CoA kinase"/>
    <property type="match status" value="1"/>
</dbReference>
<keyword evidence="2 3" id="KW-0067">ATP-binding</keyword>
<keyword evidence="3 5" id="KW-0418">Kinase</keyword>
<dbReference type="UniPathway" id="UPA00241">
    <property type="reaction ID" value="UER00356"/>
</dbReference>
<dbReference type="PANTHER" id="PTHR10695">
    <property type="entry name" value="DEPHOSPHO-COA KINASE-RELATED"/>
    <property type="match status" value="1"/>
</dbReference>
<dbReference type="AlphaFoldDB" id="A0A7C3KEK6"/>
<evidence type="ECO:0000256" key="1">
    <source>
        <dbReference type="ARBA" id="ARBA00022741"/>
    </source>
</evidence>
<comment type="subcellular location">
    <subcellularLocation>
        <location evidence="3">Cytoplasm</location>
    </subcellularLocation>
</comment>
<dbReference type="GO" id="GO:0005524">
    <property type="term" value="F:ATP binding"/>
    <property type="evidence" value="ECO:0007669"/>
    <property type="project" value="UniProtKB-UniRule"/>
</dbReference>
<comment type="similarity">
    <text evidence="3">Belongs to the CoaE family.</text>
</comment>
<protein>
    <recommendedName>
        <fullName evidence="3 4">Dephospho-CoA kinase</fullName>
        <ecNumber evidence="3 4">2.7.1.24</ecNumber>
    </recommendedName>
    <alternativeName>
        <fullName evidence="3">Dephosphocoenzyme A kinase</fullName>
    </alternativeName>
</protein>